<dbReference type="AlphaFoldDB" id="A0A7J0DFJ6"/>
<evidence type="ECO:0000259" key="2">
    <source>
        <dbReference type="Pfam" id="PF22936"/>
    </source>
</evidence>
<feature type="domain" description="Retrovirus-related Pol polyprotein from transposon TNT 1-94-like beta-barrel" evidence="2">
    <location>
        <begin position="62"/>
        <end position="106"/>
    </location>
</feature>
<reference evidence="4" key="1">
    <citation type="submission" date="2019-07" db="EMBL/GenBank/DDBJ databases">
        <title>De Novo Assembly of kiwifruit Actinidia rufa.</title>
        <authorList>
            <person name="Sugita-Konishi S."/>
            <person name="Sato K."/>
            <person name="Mori E."/>
            <person name="Abe Y."/>
            <person name="Kisaki G."/>
            <person name="Hamano K."/>
            <person name="Suezawa K."/>
            <person name="Otani M."/>
            <person name="Fukuda T."/>
            <person name="Manabe T."/>
            <person name="Gomi K."/>
            <person name="Tabuchi M."/>
            <person name="Akimitsu K."/>
            <person name="Kataoka I."/>
        </authorList>
    </citation>
    <scope>NUCLEOTIDE SEQUENCE [LARGE SCALE GENOMIC DNA]</scope>
    <source>
        <strain evidence="4">cv. Fuchu</strain>
    </source>
</reference>
<proteinExistence type="predicted"/>
<organism evidence="3 4">
    <name type="scientific">Actinidia rufa</name>
    <dbReference type="NCBI Taxonomy" id="165716"/>
    <lineage>
        <taxon>Eukaryota</taxon>
        <taxon>Viridiplantae</taxon>
        <taxon>Streptophyta</taxon>
        <taxon>Embryophyta</taxon>
        <taxon>Tracheophyta</taxon>
        <taxon>Spermatophyta</taxon>
        <taxon>Magnoliopsida</taxon>
        <taxon>eudicotyledons</taxon>
        <taxon>Gunneridae</taxon>
        <taxon>Pentapetalae</taxon>
        <taxon>asterids</taxon>
        <taxon>Ericales</taxon>
        <taxon>Actinidiaceae</taxon>
        <taxon>Actinidia</taxon>
    </lineage>
</organism>
<evidence type="ECO:0000313" key="4">
    <source>
        <dbReference type="Proteomes" id="UP000585474"/>
    </source>
</evidence>
<dbReference type="EMBL" id="BJWL01000181">
    <property type="protein sequence ID" value="GFS33121.1"/>
    <property type="molecule type" value="Genomic_DNA"/>
</dbReference>
<dbReference type="OrthoDB" id="1937754at2759"/>
<comment type="caution">
    <text evidence="3">The sequence shown here is derived from an EMBL/GenBank/DDBJ whole genome shotgun (WGS) entry which is preliminary data.</text>
</comment>
<dbReference type="Proteomes" id="UP000585474">
    <property type="component" value="Unassembled WGS sequence"/>
</dbReference>
<dbReference type="Pfam" id="PF22936">
    <property type="entry name" value="Pol_BBD"/>
    <property type="match status" value="1"/>
</dbReference>
<evidence type="ECO:0000256" key="1">
    <source>
        <dbReference type="SAM" id="MobiDB-lite"/>
    </source>
</evidence>
<feature type="region of interest" description="Disordered" evidence="1">
    <location>
        <begin position="1"/>
        <end position="28"/>
    </location>
</feature>
<dbReference type="InterPro" id="IPR054722">
    <property type="entry name" value="PolX-like_BBD"/>
</dbReference>
<keyword evidence="4" id="KW-1185">Reference proteome</keyword>
<feature type="region of interest" description="Disordered" evidence="1">
    <location>
        <begin position="84"/>
        <end position="116"/>
    </location>
</feature>
<accession>A0A7J0DFJ6</accession>
<feature type="compositionally biased region" description="Low complexity" evidence="1">
    <location>
        <begin position="8"/>
        <end position="27"/>
    </location>
</feature>
<sequence>MNYRPNFSSTGTMNNTGNQGMNSGGNQFPRAYPQAMIVVTSSPSILSHDTQNTGGATNVAPWVFDTGATSHVTHDVQNIQSLASTPSSDSVMVGNGQSLPVTNSGHSNQSDSTQGSMQAGAISYPYFY</sequence>
<protein>
    <recommendedName>
        <fullName evidence="2">Retrovirus-related Pol polyprotein from transposon TNT 1-94-like beta-barrel domain-containing protein</fullName>
    </recommendedName>
</protein>
<name>A0A7J0DFJ6_9ERIC</name>
<gene>
    <name evidence="3" type="ORF">Acr_00g0026430</name>
</gene>
<evidence type="ECO:0000313" key="3">
    <source>
        <dbReference type="EMBL" id="GFS33121.1"/>
    </source>
</evidence>